<dbReference type="Proteomes" id="UP001303473">
    <property type="component" value="Unassembled WGS sequence"/>
</dbReference>
<organism evidence="1 2">
    <name type="scientific">Diplogelasinospora grovesii</name>
    <dbReference type="NCBI Taxonomy" id="303347"/>
    <lineage>
        <taxon>Eukaryota</taxon>
        <taxon>Fungi</taxon>
        <taxon>Dikarya</taxon>
        <taxon>Ascomycota</taxon>
        <taxon>Pezizomycotina</taxon>
        <taxon>Sordariomycetes</taxon>
        <taxon>Sordariomycetidae</taxon>
        <taxon>Sordariales</taxon>
        <taxon>Diplogelasinosporaceae</taxon>
        <taxon>Diplogelasinospora</taxon>
    </lineage>
</organism>
<protein>
    <submittedName>
        <fullName evidence="1">Uncharacterized protein</fullName>
    </submittedName>
</protein>
<sequence>MATIIVPFGDSRLGFKDQTLWCVGIAVAHWEGKFYWTQEGWCKGSKRSIFWASFDMPPDGAATARDDIECLYQDCLNRVTFEIHEDPGGGGGGLYWTDRGELPDGNILNEDSLE</sequence>
<keyword evidence="2" id="KW-1185">Reference proteome</keyword>
<dbReference type="AlphaFoldDB" id="A0AAN6N927"/>
<accession>A0AAN6N927</accession>
<proteinExistence type="predicted"/>
<comment type="caution">
    <text evidence="1">The sequence shown here is derived from an EMBL/GenBank/DDBJ whole genome shotgun (WGS) entry which is preliminary data.</text>
</comment>
<dbReference type="EMBL" id="MU853787">
    <property type="protein sequence ID" value="KAK3941055.1"/>
    <property type="molecule type" value="Genomic_DNA"/>
</dbReference>
<name>A0AAN6N927_9PEZI</name>
<reference evidence="2" key="1">
    <citation type="journal article" date="2023" name="Mol. Phylogenet. Evol.">
        <title>Genome-scale phylogeny and comparative genomics of the fungal order Sordariales.</title>
        <authorList>
            <person name="Hensen N."/>
            <person name="Bonometti L."/>
            <person name="Westerberg I."/>
            <person name="Brannstrom I.O."/>
            <person name="Guillou S."/>
            <person name="Cros-Aarteil S."/>
            <person name="Calhoun S."/>
            <person name="Haridas S."/>
            <person name="Kuo A."/>
            <person name="Mondo S."/>
            <person name="Pangilinan J."/>
            <person name="Riley R."/>
            <person name="LaButti K."/>
            <person name="Andreopoulos B."/>
            <person name="Lipzen A."/>
            <person name="Chen C."/>
            <person name="Yan M."/>
            <person name="Daum C."/>
            <person name="Ng V."/>
            <person name="Clum A."/>
            <person name="Steindorff A."/>
            <person name="Ohm R.A."/>
            <person name="Martin F."/>
            <person name="Silar P."/>
            <person name="Natvig D.O."/>
            <person name="Lalanne C."/>
            <person name="Gautier V."/>
            <person name="Ament-Velasquez S.L."/>
            <person name="Kruys A."/>
            <person name="Hutchinson M.I."/>
            <person name="Powell A.J."/>
            <person name="Barry K."/>
            <person name="Miller A.N."/>
            <person name="Grigoriev I.V."/>
            <person name="Debuchy R."/>
            <person name="Gladieux P."/>
            <person name="Hiltunen Thoren M."/>
            <person name="Johannesson H."/>
        </authorList>
    </citation>
    <scope>NUCLEOTIDE SEQUENCE [LARGE SCALE GENOMIC DNA]</scope>
    <source>
        <strain evidence="2">CBS 340.73</strain>
    </source>
</reference>
<gene>
    <name evidence="1" type="ORF">QBC46DRAFT_353546</name>
</gene>
<evidence type="ECO:0000313" key="1">
    <source>
        <dbReference type="EMBL" id="KAK3941055.1"/>
    </source>
</evidence>
<evidence type="ECO:0000313" key="2">
    <source>
        <dbReference type="Proteomes" id="UP001303473"/>
    </source>
</evidence>